<comment type="caution">
    <text evidence="1">The sequence shown here is derived from an EMBL/GenBank/DDBJ whole genome shotgun (WGS) entry which is preliminary data.</text>
</comment>
<name>A0A835RWY9_VANPL</name>
<organism evidence="1 2">
    <name type="scientific">Vanilla planifolia</name>
    <name type="common">Vanilla</name>
    <dbReference type="NCBI Taxonomy" id="51239"/>
    <lineage>
        <taxon>Eukaryota</taxon>
        <taxon>Viridiplantae</taxon>
        <taxon>Streptophyta</taxon>
        <taxon>Embryophyta</taxon>
        <taxon>Tracheophyta</taxon>
        <taxon>Spermatophyta</taxon>
        <taxon>Magnoliopsida</taxon>
        <taxon>Liliopsida</taxon>
        <taxon>Asparagales</taxon>
        <taxon>Orchidaceae</taxon>
        <taxon>Vanilloideae</taxon>
        <taxon>Vanilleae</taxon>
        <taxon>Vanilla</taxon>
    </lineage>
</organism>
<accession>A0A835RWY9</accession>
<evidence type="ECO:0000313" key="1">
    <source>
        <dbReference type="EMBL" id="KAG0498358.1"/>
    </source>
</evidence>
<dbReference type="EMBL" id="JADCNL010000001">
    <property type="protein sequence ID" value="KAG0498358.1"/>
    <property type="molecule type" value="Genomic_DNA"/>
</dbReference>
<reference evidence="1 2" key="1">
    <citation type="journal article" date="2020" name="Nat. Food">
        <title>A phased Vanilla planifolia genome enables genetic improvement of flavour and production.</title>
        <authorList>
            <person name="Hasing T."/>
            <person name="Tang H."/>
            <person name="Brym M."/>
            <person name="Khazi F."/>
            <person name="Huang T."/>
            <person name="Chambers A.H."/>
        </authorList>
    </citation>
    <scope>NUCLEOTIDE SEQUENCE [LARGE SCALE GENOMIC DNA]</scope>
    <source>
        <tissue evidence="1">Leaf</tissue>
    </source>
</reference>
<sequence length="74" mass="8270">MSDKALGQNGVEKRRVSWIERPFSPSLFAEGEKRPRAHGPCLHEGRVKCWLQAFSFYGSAGGGIKEVMEEQSAF</sequence>
<proteinExistence type="predicted"/>
<protein>
    <submittedName>
        <fullName evidence="1">Uncharacterized protein</fullName>
    </submittedName>
</protein>
<keyword evidence="2" id="KW-1185">Reference proteome</keyword>
<evidence type="ECO:0000313" key="2">
    <source>
        <dbReference type="Proteomes" id="UP000636800"/>
    </source>
</evidence>
<dbReference type="AlphaFoldDB" id="A0A835RWY9"/>
<dbReference type="Proteomes" id="UP000636800">
    <property type="component" value="Chromosome 1"/>
</dbReference>
<dbReference type="OrthoDB" id="10261556at2759"/>
<gene>
    <name evidence="1" type="ORF">HPP92_003049</name>
</gene>